<comment type="subcellular location">
    <subcellularLocation>
        <location evidence="1">Membrane</location>
        <topology evidence="1">Multi-pass membrane protein</topology>
    </subcellularLocation>
</comment>
<feature type="transmembrane region" description="Helical" evidence="5">
    <location>
        <begin position="185"/>
        <end position="204"/>
    </location>
</feature>
<keyword evidence="3 5" id="KW-1133">Transmembrane helix</keyword>
<comment type="caution">
    <text evidence="7">The sequence shown here is derived from an EMBL/GenBank/DDBJ whole genome shotgun (WGS) entry which is preliminary data.</text>
</comment>
<keyword evidence="4 5" id="KW-0472">Membrane</keyword>
<evidence type="ECO:0000313" key="7">
    <source>
        <dbReference type="EMBL" id="PPK86098.1"/>
    </source>
</evidence>
<dbReference type="InterPro" id="IPR007016">
    <property type="entry name" value="O-antigen_ligase-rel_domated"/>
</dbReference>
<evidence type="ECO:0000256" key="4">
    <source>
        <dbReference type="ARBA" id="ARBA00023136"/>
    </source>
</evidence>
<proteinExistence type="predicted"/>
<feature type="transmembrane region" description="Helical" evidence="5">
    <location>
        <begin position="384"/>
        <end position="401"/>
    </location>
</feature>
<feature type="transmembrane region" description="Helical" evidence="5">
    <location>
        <begin position="76"/>
        <end position="96"/>
    </location>
</feature>
<keyword evidence="8" id="KW-1185">Reference proteome</keyword>
<reference evidence="7 8" key="1">
    <citation type="submission" date="2018-02" db="EMBL/GenBank/DDBJ databases">
        <title>Genomic Encyclopedia of Archaeal and Bacterial Type Strains, Phase II (KMG-II): from individual species to whole genera.</title>
        <authorList>
            <person name="Goeker M."/>
        </authorList>
    </citation>
    <scope>NUCLEOTIDE SEQUENCE [LARGE SCALE GENOMIC DNA]</scope>
    <source>
        <strain evidence="7 8">DSM 29526</strain>
    </source>
</reference>
<dbReference type="EMBL" id="PTJC01000006">
    <property type="protein sequence ID" value="PPK86098.1"/>
    <property type="molecule type" value="Genomic_DNA"/>
</dbReference>
<gene>
    <name evidence="7" type="ORF">CLV84_3015</name>
</gene>
<feature type="transmembrane region" description="Helical" evidence="5">
    <location>
        <begin position="407"/>
        <end position="424"/>
    </location>
</feature>
<sequence length="428" mass="48204">MLWREDSHEAPTLGILPAMRPLEANIRWWLLALSVPGMVVGMVLSPVLLSISIIVTAVVAVLGLDRGRNSTWREYFPAFLRGSLFWGLTGLYLYLIFLAPQTFDWTYYLERLRVKLPLLILPIAWAGIPFWYGDHYTRQWEARSLLIGFVTVVLVGVLLNYALHFEEINEMIYRGKAMPVPRGNHIRFSLLVAIAATAGLDAWFRYRKGWLLCLGIALFLGLHVLAVRSGLAVGYAGWTIVAIGWSLRQGNYRLLAGGVVGLVVLPVMAYLLVPSFSTKMDYMRYELLHRDPAQDDLEYSDEGRWTSIRIGWEVWKENPLLGVGPGNLRSVMDREYARRLPDTPGKRPHNQFVTALAGGGIVGFAITLACFLAIGFGGGRWRDPLFLAVWTIFLLSCLVENTLESSVGVTMFTFFLLLFGYPPYRKPG</sequence>
<dbReference type="GO" id="GO:0016874">
    <property type="term" value="F:ligase activity"/>
    <property type="evidence" value="ECO:0007669"/>
    <property type="project" value="UniProtKB-KW"/>
</dbReference>
<dbReference type="Proteomes" id="UP000237662">
    <property type="component" value="Unassembled WGS sequence"/>
</dbReference>
<feature type="transmembrane region" description="Helical" evidence="5">
    <location>
        <begin position="116"/>
        <end position="133"/>
    </location>
</feature>
<dbReference type="PANTHER" id="PTHR37422">
    <property type="entry name" value="TEICHURONIC ACID BIOSYNTHESIS PROTEIN TUAE"/>
    <property type="match status" value="1"/>
</dbReference>
<name>A0A2S6I4K9_9BACT</name>
<feature type="transmembrane region" description="Helical" evidence="5">
    <location>
        <begin position="38"/>
        <end position="64"/>
    </location>
</feature>
<accession>A0A2S6I4K9</accession>
<feature type="domain" description="O-antigen ligase-related" evidence="6">
    <location>
        <begin position="216"/>
        <end position="367"/>
    </location>
</feature>
<dbReference type="AlphaFoldDB" id="A0A2S6I4K9"/>
<feature type="transmembrane region" description="Helical" evidence="5">
    <location>
        <begin position="352"/>
        <end position="377"/>
    </location>
</feature>
<protein>
    <submittedName>
        <fullName evidence="7">O-antigen ligase</fullName>
    </submittedName>
</protein>
<evidence type="ECO:0000256" key="2">
    <source>
        <dbReference type="ARBA" id="ARBA00022692"/>
    </source>
</evidence>
<keyword evidence="2 5" id="KW-0812">Transmembrane</keyword>
<evidence type="ECO:0000256" key="1">
    <source>
        <dbReference type="ARBA" id="ARBA00004141"/>
    </source>
</evidence>
<feature type="transmembrane region" description="Helical" evidence="5">
    <location>
        <begin position="145"/>
        <end position="165"/>
    </location>
</feature>
<feature type="transmembrane region" description="Helical" evidence="5">
    <location>
        <begin position="232"/>
        <end position="247"/>
    </location>
</feature>
<evidence type="ECO:0000259" key="6">
    <source>
        <dbReference type="Pfam" id="PF04932"/>
    </source>
</evidence>
<feature type="transmembrane region" description="Helical" evidence="5">
    <location>
        <begin position="254"/>
        <end position="273"/>
    </location>
</feature>
<organism evidence="7 8">
    <name type="scientific">Neolewinella xylanilytica</name>
    <dbReference type="NCBI Taxonomy" id="1514080"/>
    <lineage>
        <taxon>Bacteria</taxon>
        <taxon>Pseudomonadati</taxon>
        <taxon>Bacteroidota</taxon>
        <taxon>Saprospiria</taxon>
        <taxon>Saprospirales</taxon>
        <taxon>Lewinellaceae</taxon>
        <taxon>Neolewinella</taxon>
    </lineage>
</organism>
<dbReference type="Pfam" id="PF04932">
    <property type="entry name" value="Wzy_C"/>
    <property type="match status" value="1"/>
</dbReference>
<feature type="transmembrane region" description="Helical" evidence="5">
    <location>
        <begin position="209"/>
        <end position="226"/>
    </location>
</feature>
<dbReference type="PANTHER" id="PTHR37422:SF13">
    <property type="entry name" value="LIPOPOLYSACCHARIDE BIOSYNTHESIS PROTEIN PA4999-RELATED"/>
    <property type="match status" value="1"/>
</dbReference>
<dbReference type="InterPro" id="IPR051533">
    <property type="entry name" value="WaaL-like"/>
</dbReference>
<keyword evidence="7" id="KW-0436">Ligase</keyword>
<evidence type="ECO:0000256" key="5">
    <source>
        <dbReference type="SAM" id="Phobius"/>
    </source>
</evidence>
<evidence type="ECO:0000256" key="3">
    <source>
        <dbReference type="ARBA" id="ARBA00022989"/>
    </source>
</evidence>
<evidence type="ECO:0000313" key="8">
    <source>
        <dbReference type="Proteomes" id="UP000237662"/>
    </source>
</evidence>
<dbReference type="GO" id="GO:0016020">
    <property type="term" value="C:membrane"/>
    <property type="evidence" value="ECO:0007669"/>
    <property type="project" value="UniProtKB-SubCell"/>
</dbReference>